<feature type="transmembrane region" description="Helical" evidence="1">
    <location>
        <begin position="6"/>
        <end position="27"/>
    </location>
</feature>
<dbReference type="EMBL" id="HACA01014892">
    <property type="protein sequence ID" value="CDW32253.1"/>
    <property type="molecule type" value="Transcribed_RNA"/>
</dbReference>
<evidence type="ECO:0000256" key="1">
    <source>
        <dbReference type="SAM" id="Phobius"/>
    </source>
</evidence>
<reference evidence="2" key="1">
    <citation type="submission" date="2014-05" db="EMBL/GenBank/DDBJ databases">
        <authorList>
            <person name="Chronopoulou M."/>
        </authorList>
    </citation>
    <scope>NUCLEOTIDE SEQUENCE</scope>
    <source>
        <tissue evidence="2">Whole organism</tissue>
    </source>
</reference>
<dbReference type="AlphaFoldDB" id="A0A0K2U1U8"/>
<accession>A0A0K2U1U8</accession>
<sequence>GERSLPEYMFLFIKAVIIILLIFFIPIKNITNYMPMESQIEVMFSKIREEFVEKGYLV</sequence>
<protein>
    <submittedName>
        <fullName evidence="2">Uncharacterized protein</fullName>
    </submittedName>
</protein>
<name>A0A0K2U1U8_LEPSM</name>
<keyword evidence="1" id="KW-0472">Membrane</keyword>
<keyword evidence="1" id="KW-0812">Transmembrane</keyword>
<feature type="non-terminal residue" evidence="2">
    <location>
        <position position="1"/>
    </location>
</feature>
<organism evidence="2">
    <name type="scientific">Lepeophtheirus salmonis</name>
    <name type="common">Salmon louse</name>
    <name type="synonym">Caligus salmonis</name>
    <dbReference type="NCBI Taxonomy" id="72036"/>
    <lineage>
        <taxon>Eukaryota</taxon>
        <taxon>Metazoa</taxon>
        <taxon>Ecdysozoa</taxon>
        <taxon>Arthropoda</taxon>
        <taxon>Crustacea</taxon>
        <taxon>Multicrustacea</taxon>
        <taxon>Hexanauplia</taxon>
        <taxon>Copepoda</taxon>
        <taxon>Siphonostomatoida</taxon>
        <taxon>Caligidae</taxon>
        <taxon>Lepeophtheirus</taxon>
    </lineage>
</organism>
<proteinExistence type="predicted"/>
<evidence type="ECO:0000313" key="2">
    <source>
        <dbReference type="EMBL" id="CDW32254.1"/>
    </source>
</evidence>
<dbReference type="EMBL" id="HACA01014893">
    <property type="protein sequence ID" value="CDW32254.1"/>
    <property type="molecule type" value="Transcribed_RNA"/>
</dbReference>
<keyword evidence="1" id="KW-1133">Transmembrane helix</keyword>